<evidence type="ECO:0000313" key="12">
    <source>
        <dbReference type="Proteomes" id="UP000001430"/>
    </source>
</evidence>
<dbReference type="GO" id="GO:0004134">
    <property type="term" value="F:4-alpha-glucanotransferase activity"/>
    <property type="evidence" value="ECO:0007669"/>
    <property type="project" value="UniProtKB-EC"/>
</dbReference>
<dbReference type="NCBIfam" id="TIGR00217">
    <property type="entry name" value="malQ"/>
    <property type="match status" value="1"/>
</dbReference>
<dbReference type="KEGG" id="pmg:P9301_11881"/>
<keyword evidence="5 10" id="KW-0328">Glycosyltransferase</keyword>
<dbReference type="InterPro" id="IPR017853">
    <property type="entry name" value="GH"/>
</dbReference>
<reference evidence="11 12" key="1">
    <citation type="journal article" date="2007" name="PLoS Genet.">
        <title>Patterns and implications of gene gain and loss in the evolution of Prochlorococcus.</title>
        <authorList>
            <person name="Kettler G.C."/>
            <person name="Martiny A.C."/>
            <person name="Huang K."/>
            <person name="Zucker J."/>
            <person name="Coleman M.L."/>
            <person name="Rodrigue S."/>
            <person name="Chen F."/>
            <person name="Lapidus A."/>
            <person name="Ferriera S."/>
            <person name="Johnson J."/>
            <person name="Steglich C."/>
            <person name="Church G.M."/>
            <person name="Richardson P."/>
            <person name="Chisholm S.W."/>
        </authorList>
    </citation>
    <scope>NUCLEOTIDE SEQUENCE [LARGE SCALE GENOMIC DNA]</scope>
    <source>
        <strain evidence="11 12">MIT 9301</strain>
    </source>
</reference>
<accession>A3PDI6</accession>
<dbReference type="eggNOG" id="COG1640">
    <property type="taxonomic scope" value="Bacteria"/>
</dbReference>
<dbReference type="AlphaFoldDB" id="A3PDI6"/>
<evidence type="ECO:0000256" key="9">
    <source>
        <dbReference type="ARBA" id="ARBA00031501"/>
    </source>
</evidence>
<sequence>MPKESVLAKKSLGILMHPSCIPGGGGVCGTFGRGAKDWIKKLHRHGIEYWQFLPLTPTDCMGSPYSSPSSFALNPWFLDIDELINNGFIFISNKEELGPTNQNKDYFDFNVADALTKKLGYLLLQGWSSQPEETKLDFYKWISRNSWVEDYALFVVIKEEFNMLPWWEWPQEFKLKNNKFLKSWIKKKSEEILIKKLIQWHLDEQWSAIKNFAKSRDIKLIGDLPFYVSRDSSDVWSNRSLFSIFKNGDLIFQSGVPPDYFSSTGQLWGTPTYFWSKHKRTNFNWWRKRFQRQFELVDILRFDHFRGLAGYWRVNGSSKSAINGKWINSPGKTLLNKVKKDLGSNYLPIIAEDLGVITPDVIKLRNFFELPGMKILQFAFDGNEDNPYLPKNIKGENWVVYTGTHDNSTSVSWWEYLDYESKKRIKDEYKFSENPSWDLIEIGMNTNAYLFIAPMQDLLSLDDSSRLNKPGTTKNNWKWKLNRSLEEIEDNIKIFSELGSNFGRTRK</sequence>
<dbReference type="HOGENOM" id="CLU_014132_1_0_3"/>
<dbReference type="PANTHER" id="PTHR32438:SF5">
    <property type="entry name" value="4-ALPHA-GLUCANOTRANSFERASE DPE1, CHLOROPLASTIC_AMYLOPLASTIC"/>
    <property type="match status" value="1"/>
</dbReference>
<dbReference type="Gene3D" id="3.20.20.80">
    <property type="entry name" value="Glycosidases"/>
    <property type="match status" value="1"/>
</dbReference>
<evidence type="ECO:0000256" key="8">
    <source>
        <dbReference type="ARBA" id="ARBA00031423"/>
    </source>
</evidence>
<dbReference type="CAZy" id="GH77">
    <property type="family name" value="Glycoside Hydrolase Family 77"/>
</dbReference>
<comment type="similarity">
    <text evidence="2 10">Belongs to the disproportionating enzyme family.</text>
</comment>
<dbReference type="EC" id="2.4.1.25" evidence="3 10"/>
<keyword evidence="7 10" id="KW-0119">Carbohydrate metabolism</keyword>
<dbReference type="OrthoDB" id="9811841at2"/>
<evidence type="ECO:0000256" key="5">
    <source>
        <dbReference type="ARBA" id="ARBA00022676"/>
    </source>
</evidence>
<evidence type="ECO:0000256" key="2">
    <source>
        <dbReference type="ARBA" id="ARBA00005684"/>
    </source>
</evidence>
<dbReference type="Pfam" id="PF02446">
    <property type="entry name" value="Glyco_hydro_77"/>
    <property type="match status" value="1"/>
</dbReference>
<dbReference type="RefSeq" id="WP_011863139.1">
    <property type="nucleotide sequence ID" value="NC_009091.1"/>
</dbReference>
<evidence type="ECO:0000256" key="10">
    <source>
        <dbReference type="RuleBase" id="RU361207"/>
    </source>
</evidence>
<evidence type="ECO:0000256" key="1">
    <source>
        <dbReference type="ARBA" id="ARBA00000439"/>
    </source>
</evidence>
<dbReference type="SUPFAM" id="SSF51445">
    <property type="entry name" value="(Trans)glycosidases"/>
    <property type="match status" value="1"/>
</dbReference>
<keyword evidence="12" id="KW-1185">Reference proteome</keyword>
<dbReference type="EMBL" id="CP000576">
    <property type="protein sequence ID" value="ABO17811.1"/>
    <property type="molecule type" value="Genomic_DNA"/>
</dbReference>
<name>A3PDI6_PROM0</name>
<protein>
    <recommendedName>
        <fullName evidence="4 10">4-alpha-glucanotransferase</fullName>
        <ecNumber evidence="3 10">2.4.1.25</ecNumber>
    </recommendedName>
    <alternativeName>
        <fullName evidence="8 10">Amylomaltase</fullName>
    </alternativeName>
    <alternativeName>
        <fullName evidence="9 10">Disproportionating enzyme</fullName>
    </alternativeName>
</protein>
<dbReference type="GO" id="GO:0005975">
    <property type="term" value="P:carbohydrate metabolic process"/>
    <property type="evidence" value="ECO:0007669"/>
    <property type="project" value="InterPro"/>
</dbReference>
<evidence type="ECO:0000256" key="6">
    <source>
        <dbReference type="ARBA" id="ARBA00022679"/>
    </source>
</evidence>
<dbReference type="PANTHER" id="PTHR32438">
    <property type="entry name" value="4-ALPHA-GLUCANOTRANSFERASE DPE1, CHLOROPLASTIC/AMYLOPLASTIC"/>
    <property type="match status" value="1"/>
</dbReference>
<evidence type="ECO:0000256" key="4">
    <source>
        <dbReference type="ARBA" id="ARBA00020295"/>
    </source>
</evidence>
<evidence type="ECO:0000256" key="3">
    <source>
        <dbReference type="ARBA" id="ARBA00012560"/>
    </source>
</evidence>
<proteinExistence type="inferred from homology"/>
<dbReference type="STRING" id="167546.P9301_11881"/>
<dbReference type="NCBIfam" id="NF011079">
    <property type="entry name" value="PRK14508.1-2"/>
    <property type="match status" value="1"/>
</dbReference>
<dbReference type="Proteomes" id="UP000001430">
    <property type="component" value="Chromosome"/>
</dbReference>
<evidence type="ECO:0000256" key="7">
    <source>
        <dbReference type="ARBA" id="ARBA00023277"/>
    </source>
</evidence>
<keyword evidence="6 10" id="KW-0808">Transferase</keyword>
<gene>
    <name evidence="11" type="primary">malQ</name>
    <name evidence="11" type="ordered locus">P9301_11881</name>
</gene>
<dbReference type="NCBIfam" id="NF011080">
    <property type="entry name" value="PRK14508.1-3"/>
    <property type="match status" value="1"/>
</dbReference>
<organism evidence="11 12">
    <name type="scientific">Prochlorococcus marinus (strain MIT 9301)</name>
    <dbReference type="NCBI Taxonomy" id="167546"/>
    <lineage>
        <taxon>Bacteria</taxon>
        <taxon>Bacillati</taxon>
        <taxon>Cyanobacteriota</taxon>
        <taxon>Cyanophyceae</taxon>
        <taxon>Synechococcales</taxon>
        <taxon>Prochlorococcaceae</taxon>
        <taxon>Prochlorococcus</taxon>
    </lineage>
</organism>
<dbReference type="InterPro" id="IPR003385">
    <property type="entry name" value="Glyco_hydro_77"/>
</dbReference>
<evidence type="ECO:0000313" key="11">
    <source>
        <dbReference type="EMBL" id="ABO17811.1"/>
    </source>
</evidence>
<comment type="catalytic activity">
    <reaction evidence="1 10">
        <text>Transfers a segment of a (1-&gt;4)-alpha-D-glucan to a new position in an acceptor, which may be glucose or a (1-&gt;4)-alpha-D-glucan.</text>
        <dbReference type="EC" id="2.4.1.25"/>
    </reaction>
</comment>